<feature type="transmembrane region" description="Helical" evidence="1">
    <location>
        <begin position="77"/>
        <end position="106"/>
    </location>
</feature>
<dbReference type="RefSeq" id="WP_092447148.1">
    <property type="nucleotide sequence ID" value="NZ_LT629774.1"/>
</dbReference>
<sequence>MNRSYIEFRKQRDFSSILSDTFGFIRNEFKPFIKAIFNIAGPAIIIFMLSLAAYNYVVGDLFNFTNVNDSNVNTTSVILTIVAVITYFVSAIAAYILTASTTLFYIKSYVDYKGNINETEIKSNVYKSFWSFFGLSFLKGVTLVIATMLCVLPVFYAMIPMAIVFSIYVFEPKRSTSDAFSQSFTLANADFWTAFGVFLILGVIYYILSLVFSIPSIIYALLSTGVFSGEIDPANINSFSADPVVIVLNVFNTFFQFLLNIILMVAGAVIYFHLHEKVNFTGTYDRISEIGKSDD</sequence>
<organism evidence="2 3">
    <name type="scientific">Winogradskyella sediminis</name>
    <dbReference type="NCBI Taxonomy" id="1382466"/>
    <lineage>
        <taxon>Bacteria</taxon>
        <taxon>Pseudomonadati</taxon>
        <taxon>Bacteroidota</taxon>
        <taxon>Flavobacteriia</taxon>
        <taxon>Flavobacteriales</taxon>
        <taxon>Flavobacteriaceae</taxon>
        <taxon>Winogradskyella</taxon>
    </lineage>
</organism>
<dbReference type="EMBL" id="LT629774">
    <property type="protein sequence ID" value="SDS88138.1"/>
    <property type="molecule type" value="Genomic_DNA"/>
</dbReference>
<protein>
    <recommendedName>
        <fullName evidence="4">Membrane domain of glycerophosphoryl diester phosphodiesterase</fullName>
    </recommendedName>
</protein>
<dbReference type="Proteomes" id="UP000198963">
    <property type="component" value="Chromosome I"/>
</dbReference>
<evidence type="ECO:0000313" key="3">
    <source>
        <dbReference type="Proteomes" id="UP000198963"/>
    </source>
</evidence>
<proteinExistence type="predicted"/>
<feature type="transmembrane region" description="Helical" evidence="1">
    <location>
        <begin position="35"/>
        <end position="57"/>
    </location>
</feature>
<keyword evidence="1" id="KW-0812">Transmembrane</keyword>
<dbReference type="STRING" id="1249933.SAMN04489797_2657"/>
<feature type="transmembrane region" description="Helical" evidence="1">
    <location>
        <begin position="191"/>
        <end position="222"/>
    </location>
</feature>
<feature type="transmembrane region" description="Helical" evidence="1">
    <location>
        <begin position="154"/>
        <end position="170"/>
    </location>
</feature>
<feature type="transmembrane region" description="Helical" evidence="1">
    <location>
        <begin position="254"/>
        <end position="274"/>
    </location>
</feature>
<reference evidence="2 3" key="1">
    <citation type="submission" date="2016-10" db="EMBL/GenBank/DDBJ databases">
        <authorList>
            <person name="Varghese N."/>
            <person name="Submissions S."/>
        </authorList>
    </citation>
    <scope>NUCLEOTIDE SEQUENCE [LARGE SCALE GENOMIC DNA]</scope>
    <source>
        <strain evidence="2 3">RHA_55</strain>
    </source>
</reference>
<name>A0A1H1VT49_9FLAO</name>
<keyword evidence="1" id="KW-0472">Membrane</keyword>
<dbReference type="AlphaFoldDB" id="A0A1H1VT49"/>
<evidence type="ECO:0008006" key="4">
    <source>
        <dbReference type="Google" id="ProtNLM"/>
    </source>
</evidence>
<keyword evidence="3" id="KW-1185">Reference proteome</keyword>
<evidence type="ECO:0000256" key="1">
    <source>
        <dbReference type="SAM" id="Phobius"/>
    </source>
</evidence>
<gene>
    <name evidence="2" type="ORF">SAMN04489797_2657</name>
</gene>
<keyword evidence="1" id="KW-1133">Transmembrane helix</keyword>
<feature type="transmembrane region" description="Helical" evidence="1">
    <location>
        <begin position="127"/>
        <end position="148"/>
    </location>
</feature>
<accession>A0A1H1VT49</accession>
<evidence type="ECO:0000313" key="2">
    <source>
        <dbReference type="EMBL" id="SDS88138.1"/>
    </source>
</evidence>